<dbReference type="SUPFAM" id="SSF102114">
    <property type="entry name" value="Radical SAM enzymes"/>
    <property type="match status" value="1"/>
</dbReference>
<dbReference type="InterPro" id="IPR007197">
    <property type="entry name" value="rSAM"/>
</dbReference>
<proteinExistence type="predicted"/>
<reference evidence="7" key="2">
    <citation type="journal article" date="2015" name="Genome Announc.">
        <title>Draft Genome Sequence of Filamentous Marine Cyanobacterium Lyngbya confervoides Strain BDU141951.</title>
        <authorList>
            <person name="Chandrababunaidu M.M."/>
            <person name="Sen D."/>
            <person name="Tripathy S."/>
        </authorList>
    </citation>
    <scope>NUCLEOTIDE SEQUENCE</scope>
    <source>
        <strain evidence="7">BDU141951</strain>
    </source>
</reference>
<evidence type="ECO:0000313" key="7">
    <source>
        <dbReference type="EMBL" id="NEV66583.1"/>
    </source>
</evidence>
<keyword evidence="5" id="KW-0408">Iron</keyword>
<reference evidence="7" key="1">
    <citation type="submission" date="2014-11" db="EMBL/GenBank/DDBJ databases">
        <authorList>
            <person name="Malar M.C."/>
            <person name="Sen D."/>
            <person name="Tripathy S."/>
        </authorList>
    </citation>
    <scope>NUCLEOTIDE SEQUENCE</scope>
    <source>
        <strain evidence="7">BDU141951</strain>
    </source>
</reference>
<keyword evidence="3" id="KW-0949">S-adenosyl-L-methionine</keyword>
<evidence type="ECO:0000256" key="6">
    <source>
        <dbReference type="ARBA" id="ARBA00023014"/>
    </source>
</evidence>
<name>A0A0C1Y159_9CYAN</name>
<evidence type="ECO:0000256" key="3">
    <source>
        <dbReference type="ARBA" id="ARBA00022691"/>
    </source>
</evidence>
<evidence type="ECO:0000256" key="5">
    <source>
        <dbReference type="ARBA" id="ARBA00023004"/>
    </source>
</evidence>
<dbReference type="SFLD" id="SFLDS00029">
    <property type="entry name" value="Radical_SAM"/>
    <property type="match status" value="1"/>
</dbReference>
<dbReference type="SFLD" id="SFLDG01083">
    <property type="entry name" value="Uncharacterised_Radical_SAM_Su"/>
    <property type="match status" value="1"/>
</dbReference>
<dbReference type="AlphaFoldDB" id="A0A0C1Y159"/>
<comment type="caution">
    <text evidence="7">The sequence shown here is derived from an EMBL/GenBank/DDBJ whole genome shotgun (WGS) entry which is preliminary data.</text>
</comment>
<dbReference type="InterPro" id="IPR013785">
    <property type="entry name" value="Aldolase_TIM"/>
</dbReference>
<dbReference type="PROSITE" id="PS51918">
    <property type="entry name" value="RADICAL_SAM"/>
    <property type="match status" value="1"/>
</dbReference>
<dbReference type="Gene3D" id="3.20.20.70">
    <property type="entry name" value="Aldolase class I"/>
    <property type="match status" value="1"/>
</dbReference>
<dbReference type="PANTHER" id="PTHR43787">
    <property type="entry name" value="FEMO COFACTOR BIOSYNTHESIS PROTEIN NIFB-RELATED"/>
    <property type="match status" value="1"/>
</dbReference>
<evidence type="ECO:0000256" key="2">
    <source>
        <dbReference type="ARBA" id="ARBA00022485"/>
    </source>
</evidence>
<dbReference type="CDD" id="cd01335">
    <property type="entry name" value="Radical_SAM"/>
    <property type="match status" value="1"/>
</dbReference>
<gene>
    <name evidence="7" type="ORF">QQ91_005600</name>
</gene>
<dbReference type="Pfam" id="PF04055">
    <property type="entry name" value="Radical_SAM"/>
    <property type="match status" value="1"/>
</dbReference>
<dbReference type="EMBL" id="JTHE02000003">
    <property type="protein sequence ID" value="NEV66583.1"/>
    <property type="molecule type" value="Genomic_DNA"/>
</dbReference>
<protein>
    <submittedName>
        <fullName evidence="7">Radical SAM protein</fullName>
    </submittedName>
</protein>
<dbReference type="GO" id="GO:0051539">
    <property type="term" value="F:4 iron, 4 sulfur cluster binding"/>
    <property type="evidence" value="ECO:0007669"/>
    <property type="project" value="UniProtKB-KW"/>
</dbReference>
<accession>A0A0C1Y159</accession>
<evidence type="ECO:0000256" key="4">
    <source>
        <dbReference type="ARBA" id="ARBA00022723"/>
    </source>
</evidence>
<keyword evidence="2" id="KW-0004">4Fe-4S</keyword>
<dbReference type="InterPro" id="IPR058240">
    <property type="entry name" value="rSAM_sf"/>
</dbReference>
<dbReference type="GO" id="GO:0046872">
    <property type="term" value="F:metal ion binding"/>
    <property type="evidence" value="ECO:0007669"/>
    <property type="project" value="UniProtKB-KW"/>
</dbReference>
<dbReference type="GO" id="GO:0003824">
    <property type="term" value="F:catalytic activity"/>
    <property type="evidence" value="ECO:0007669"/>
    <property type="project" value="InterPro"/>
</dbReference>
<dbReference type="InterPro" id="IPR040084">
    <property type="entry name" value="GTPase_Obg"/>
</dbReference>
<reference evidence="7" key="3">
    <citation type="submission" date="2020-02" db="EMBL/GenBank/DDBJ databases">
        <authorList>
            <person name="Sarangi A.N."/>
            <person name="Ghosh S."/>
            <person name="Mukherjee M."/>
            <person name="Tripathy S."/>
        </authorList>
    </citation>
    <scope>NUCLEOTIDE SEQUENCE</scope>
    <source>
        <strain evidence="7">BDU141951</strain>
    </source>
</reference>
<dbReference type="PANTHER" id="PTHR43787:SF11">
    <property type="entry name" value="UPF0026 PROTEIN SLR1464"/>
    <property type="match status" value="1"/>
</dbReference>
<comment type="cofactor">
    <cofactor evidence="1">
        <name>[4Fe-4S] cluster</name>
        <dbReference type="ChEBI" id="CHEBI:49883"/>
    </cofactor>
</comment>
<keyword evidence="4" id="KW-0479">Metal-binding</keyword>
<organism evidence="7">
    <name type="scientific">Lyngbya confervoides BDU141951</name>
    <dbReference type="NCBI Taxonomy" id="1574623"/>
    <lineage>
        <taxon>Bacteria</taxon>
        <taxon>Bacillati</taxon>
        <taxon>Cyanobacteriota</taxon>
        <taxon>Cyanophyceae</taxon>
        <taxon>Oscillatoriophycideae</taxon>
        <taxon>Oscillatoriales</taxon>
        <taxon>Microcoleaceae</taxon>
        <taxon>Lyngbya</taxon>
    </lineage>
</organism>
<keyword evidence="6" id="KW-0411">Iron-sulfur</keyword>
<evidence type="ECO:0000256" key="1">
    <source>
        <dbReference type="ARBA" id="ARBA00001966"/>
    </source>
</evidence>
<sequence length="273" mass="30175">MVAMTSTTIPAVYGPVRSWRFGQSLGIDLLGAISTCSLHCRYCQLGEIEQLTCDRAEFVPTEQVQTELQQLDTDNSAIDVVTLSGSGEPTLASNLAPVIDIARAQLQRPIVVLTNGTLLSDRAVRHDLAAADIVAVKIDAVAADQWQTINRPVAGLNLDQVLAGIMTFREQFQGQFTIQTMVMEPWRKLDIERYKAVIRALMPDEVQLNTPLRPRPLTHQLEARGNHDAPPDAQWRQPRCVSAEVLTALGDQLQADLAMPVRHRYEAASLSHH</sequence>